<keyword evidence="2 4" id="KW-0863">Zinc-finger</keyword>
<evidence type="ECO:0000256" key="2">
    <source>
        <dbReference type="ARBA" id="ARBA00022771"/>
    </source>
</evidence>
<dbReference type="Gene3D" id="4.10.1110.10">
    <property type="entry name" value="AN1-like Zinc finger"/>
    <property type="match status" value="1"/>
</dbReference>
<evidence type="ECO:0000256" key="3">
    <source>
        <dbReference type="ARBA" id="ARBA00022833"/>
    </source>
</evidence>
<dbReference type="Proteomes" id="UP001306508">
    <property type="component" value="Unassembled WGS sequence"/>
</dbReference>
<organism evidence="7 8">
    <name type="scientific">Arxiozyma heterogenica</name>
    <dbReference type="NCBI Taxonomy" id="278026"/>
    <lineage>
        <taxon>Eukaryota</taxon>
        <taxon>Fungi</taxon>
        <taxon>Dikarya</taxon>
        <taxon>Ascomycota</taxon>
        <taxon>Saccharomycotina</taxon>
        <taxon>Saccharomycetes</taxon>
        <taxon>Saccharomycetales</taxon>
        <taxon>Saccharomycetaceae</taxon>
        <taxon>Arxiozyma</taxon>
    </lineage>
</organism>
<feature type="compositionally biased region" description="Low complexity" evidence="5">
    <location>
        <begin position="46"/>
        <end position="73"/>
    </location>
</feature>
<evidence type="ECO:0000256" key="1">
    <source>
        <dbReference type="ARBA" id="ARBA00022723"/>
    </source>
</evidence>
<keyword evidence="8" id="KW-1185">Reference proteome</keyword>
<dbReference type="GO" id="GO:0008270">
    <property type="term" value="F:zinc ion binding"/>
    <property type="evidence" value="ECO:0007669"/>
    <property type="project" value="UniProtKB-KW"/>
</dbReference>
<feature type="domain" description="AN1-type" evidence="6">
    <location>
        <begin position="102"/>
        <end position="151"/>
    </location>
</feature>
<dbReference type="AlphaFoldDB" id="A0AAN7WT28"/>
<dbReference type="SUPFAM" id="SSF118310">
    <property type="entry name" value="AN1-like Zinc finger"/>
    <property type="match status" value="1"/>
</dbReference>
<feature type="compositionally biased region" description="Polar residues" evidence="5">
    <location>
        <begin position="1"/>
        <end position="16"/>
    </location>
</feature>
<evidence type="ECO:0000256" key="4">
    <source>
        <dbReference type="PROSITE-ProRule" id="PRU00449"/>
    </source>
</evidence>
<keyword evidence="3" id="KW-0862">Zinc</keyword>
<sequence length="173" mass="19165">MSNTIQNPVSDSSNKFLESKSNGNNKNNSKNNNQIDAESLLSNQHSQISITPTSSSSSRDISLTKNSTNNNNAKKIEKKGSSSNITKVKDIKQAKISSSKRKSKKNMCFHPDCTKSIAKFIGDCNFCNGHFCSSHRLMESHNCKGLATCKEQLHKRNADKLTKEQTIVSKIQI</sequence>
<evidence type="ECO:0000256" key="5">
    <source>
        <dbReference type="SAM" id="MobiDB-lite"/>
    </source>
</evidence>
<dbReference type="EMBL" id="JAWIZZ010000006">
    <property type="protein sequence ID" value="KAK5782182.1"/>
    <property type="molecule type" value="Genomic_DNA"/>
</dbReference>
<evidence type="ECO:0000313" key="8">
    <source>
        <dbReference type="Proteomes" id="UP001306508"/>
    </source>
</evidence>
<feature type="compositionally biased region" description="Polar residues" evidence="5">
    <location>
        <begin position="34"/>
        <end position="45"/>
    </location>
</feature>
<evidence type="ECO:0000259" key="6">
    <source>
        <dbReference type="PROSITE" id="PS51039"/>
    </source>
</evidence>
<dbReference type="SMART" id="SM00154">
    <property type="entry name" value="ZnF_AN1"/>
    <property type="match status" value="1"/>
</dbReference>
<dbReference type="PROSITE" id="PS51039">
    <property type="entry name" value="ZF_AN1"/>
    <property type="match status" value="1"/>
</dbReference>
<reference evidence="8" key="1">
    <citation type="submission" date="2023-07" db="EMBL/GenBank/DDBJ databases">
        <title>A draft genome of Kazachstania heterogenica Y-27499.</title>
        <authorList>
            <person name="Donic C."/>
            <person name="Kralova J.S."/>
            <person name="Fidel L."/>
            <person name="Ben-Dor S."/>
            <person name="Jung S."/>
        </authorList>
    </citation>
    <scope>NUCLEOTIDE SEQUENCE [LARGE SCALE GENOMIC DNA]</scope>
    <source>
        <strain evidence="8">Y27499</strain>
    </source>
</reference>
<dbReference type="Pfam" id="PF01428">
    <property type="entry name" value="zf-AN1"/>
    <property type="match status" value="1"/>
</dbReference>
<gene>
    <name evidence="7" type="ORF">RI543_000110</name>
</gene>
<dbReference type="InterPro" id="IPR000058">
    <property type="entry name" value="Znf_AN1"/>
</dbReference>
<accession>A0AAN7WT28</accession>
<proteinExistence type="predicted"/>
<comment type="caution">
    <text evidence="7">The sequence shown here is derived from an EMBL/GenBank/DDBJ whole genome shotgun (WGS) entry which is preliminary data.</text>
</comment>
<keyword evidence="1" id="KW-0479">Metal-binding</keyword>
<name>A0AAN7WT28_9SACH</name>
<dbReference type="InterPro" id="IPR035896">
    <property type="entry name" value="AN1-like_Znf"/>
</dbReference>
<evidence type="ECO:0000313" key="7">
    <source>
        <dbReference type="EMBL" id="KAK5782182.1"/>
    </source>
</evidence>
<protein>
    <recommendedName>
        <fullName evidence="6">AN1-type domain-containing protein</fullName>
    </recommendedName>
</protein>
<feature type="compositionally biased region" description="Low complexity" evidence="5">
    <location>
        <begin position="19"/>
        <end position="33"/>
    </location>
</feature>
<feature type="region of interest" description="Disordered" evidence="5">
    <location>
        <begin position="1"/>
        <end position="84"/>
    </location>
</feature>